<dbReference type="Pfam" id="PF07811">
    <property type="entry name" value="TadE"/>
    <property type="match status" value="1"/>
</dbReference>
<keyword evidence="1" id="KW-1133">Transmembrane helix</keyword>
<dbReference type="InterPro" id="IPR012495">
    <property type="entry name" value="TadE-like_dom"/>
</dbReference>
<reference evidence="3" key="1">
    <citation type="submission" date="2020-03" db="EMBL/GenBank/DDBJ databases">
        <title>Draft sequencing of Paenibacilllus sp. S3N08.</title>
        <authorList>
            <person name="Kim D.-U."/>
        </authorList>
    </citation>
    <scope>NUCLEOTIDE SEQUENCE</scope>
    <source>
        <strain evidence="3">S3N08</strain>
    </source>
</reference>
<dbReference type="RefSeq" id="WP_166150041.1">
    <property type="nucleotide sequence ID" value="NZ_JAAOIW010000004.1"/>
</dbReference>
<proteinExistence type="predicted"/>
<gene>
    <name evidence="3" type="ORF">G9U52_12790</name>
</gene>
<evidence type="ECO:0000313" key="3">
    <source>
        <dbReference type="EMBL" id="NHN30710.1"/>
    </source>
</evidence>
<keyword evidence="4" id="KW-1185">Reference proteome</keyword>
<dbReference type="Proteomes" id="UP001165962">
    <property type="component" value="Unassembled WGS sequence"/>
</dbReference>
<protein>
    <submittedName>
        <fullName evidence="3">Pilus assembly protein</fullName>
    </submittedName>
</protein>
<sequence length="223" mass="25411">MRLARREEGSIVLEAAIVLPLFLSFILLLVGFIQVSLAEMALQSAVSDTTKVIAANMYPLDLVYQEAKSRWEQTAAKGWMDQALEKIGTAKEKVVQAEEFVDEYERWIPEPVVMLMGWEKNQRAELEALSQAGTEEAKQQIKDFYQPRLNAALTPMVVLYANKTRLKPERLKVTRVILPDLNDKEQAFIGIEAQYELKLAIPFFNKSIQIRKHAYEHAWVGGS</sequence>
<organism evidence="3 4">
    <name type="scientific">Paenibacillus agricola</name>
    <dbReference type="NCBI Taxonomy" id="2716264"/>
    <lineage>
        <taxon>Bacteria</taxon>
        <taxon>Bacillati</taxon>
        <taxon>Bacillota</taxon>
        <taxon>Bacilli</taxon>
        <taxon>Bacillales</taxon>
        <taxon>Paenibacillaceae</taxon>
        <taxon>Paenibacillus</taxon>
    </lineage>
</organism>
<feature type="transmembrane region" description="Helical" evidence="1">
    <location>
        <begin position="12"/>
        <end position="33"/>
    </location>
</feature>
<evidence type="ECO:0000259" key="2">
    <source>
        <dbReference type="Pfam" id="PF07811"/>
    </source>
</evidence>
<accession>A0ABX0J303</accession>
<evidence type="ECO:0000256" key="1">
    <source>
        <dbReference type="SAM" id="Phobius"/>
    </source>
</evidence>
<dbReference type="EMBL" id="JAAOIW010000004">
    <property type="protein sequence ID" value="NHN30710.1"/>
    <property type="molecule type" value="Genomic_DNA"/>
</dbReference>
<evidence type="ECO:0000313" key="4">
    <source>
        <dbReference type="Proteomes" id="UP001165962"/>
    </source>
</evidence>
<name>A0ABX0J303_9BACL</name>
<keyword evidence="1" id="KW-0472">Membrane</keyword>
<comment type="caution">
    <text evidence="3">The sequence shown here is derived from an EMBL/GenBank/DDBJ whole genome shotgun (WGS) entry which is preliminary data.</text>
</comment>
<feature type="domain" description="TadE-like" evidence="2">
    <location>
        <begin position="9"/>
        <end position="48"/>
    </location>
</feature>
<keyword evidence="1" id="KW-0812">Transmembrane</keyword>